<name>A0A1M4Y5N5_9FIRM</name>
<evidence type="ECO:0000313" key="2">
    <source>
        <dbReference type="Proteomes" id="UP000184114"/>
    </source>
</evidence>
<dbReference type="RefSeq" id="WP_072976821.1">
    <property type="nucleotide sequence ID" value="NZ_FQTY01000015.1"/>
</dbReference>
<dbReference type="GO" id="GO:0050485">
    <property type="term" value="F:oxidoreductase activity, acting on X-H and Y-H to form an X-Y bond, with a disulfide as acceptor"/>
    <property type="evidence" value="ECO:0007669"/>
    <property type="project" value="InterPro"/>
</dbReference>
<reference evidence="2" key="1">
    <citation type="submission" date="2016-11" db="EMBL/GenBank/DDBJ databases">
        <authorList>
            <person name="Varghese N."/>
            <person name="Submissions S."/>
        </authorList>
    </citation>
    <scope>NUCLEOTIDE SEQUENCE [LARGE SCALE GENOMIC DNA]</scope>
    <source>
        <strain evidence="2">DSM 18095</strain>
    </source>
</reference>
<dbReference type="Proteomes" id="UP000184114">
    <property type="component" value="Unassembled WGS sequence"/>
</dbReference>
<sequence>MKLEIGNFQVKDVVFGEKTMFDNGILSINKEEAMAFIKEDEHIIDLDIVIAKPGESTRIVPVKEAVEPRIRLDGRPVFPGVTGDVEAVGNGRVHALKGCSVLGVGMHYGSFGDGLIDMGGEGAKYTLFSELINICIVADTDEEFERFEQQKKNRAIRWASHRFAEYLGNTVKGLDPEEVETFELEPITKRSEEINKLPSVVLVMQPQSQMEELGYNDLVYGWDMNKYVPSFMHPNEVLDGALISGSFMPASSKWSTYDFQNFPTIKELYKEHGKSINFLGIIMSNLNVSLEQKKRSAIFVAQMAKSLGADGAIVTEEGYGNPDADYILCLAALEDVGVKTVGISNECTGRDGASQPLVTLDEKANALVSTGNVSQLIELPPADKVIGELEALARDGLSGGWAYDEILGASVREDGSIIMENNAMFCGDRIAGWSTKTMKEF</sequence>
<dbReference type="PIRSF" id="PIRSF011588">
    <property type="entry name" value="Gly_sarc_betain_red_a/b"/>
    <property type="match status" value="1"/>
</dbReference>
<organism evidence="1 2">
    <name type="scientific">Tissierella praeacuta DSM 18095</name>
    <dbReference type="NCBI Taxonomy" id="1123404"/>
    <lineage>
        <taxon>Bacteria</taxon>
        <taxon>Bacillati</taxon>
        <taxon>Bacillota</taxon>
        <taxon>Tissierellia</taxon>
        <taxon>Tissierellales</taxon>
        <taxon>Tissierellaceae</taxon>
        <taxon>Tissierella</taxon>
    </lineage>
</organism>
<accession>A0A1M4Y5N5</accession>
<dbReference type="GeneID" id="90993596"/>
<dbReference type="AlphaFoldDB" id="A0A1M4Y5N5"/>
<dbReference type="InterPro" id="IPR015417">
    <property type="entry name" value="Gly_reductase_pB_sua/b"/>
</dbReference>
<gene>
    <name evidence="1" type="ORF">SAMN02745784_02529</name>
</gene>
<keyword evidence="2" id="KW-1185">Reference proteome</keyword>
<proteinExistence type="predicted"/>
<dbReference type="STRING" id="1123404.SAMN02745784_02529"/>
<dbReference type="EMBL" id="FQTY01000015">
    <property type="protein sequence ID" value="SHF01071.1"/>
    <property type="molecule type" value="Genomic_DNA"/>
</dbReference>
<evidence type="ECO:0000313" key="1">
    <source>
        <dbReference type="EMBL" id="SHF01071.1"/>
    </source>
</evidence>
<dbReference type="Pfam" id="PF09338">
    <property type="entry name" value="Gly_reductase"/>
    <property type="match status" value="1"/>
</dbReference>
<dbReference type="InterPro" id="IPR016585">
    <property type="entry name" value="Gly/sarc/bet_Rdtase_B_asu/bsu"/>
</dbReference>
<protein>
    <submittedName>
        <fullName evidence="1">Glycine reductase</fullName>
    </submittedName>
</protein>